<dbReference type="AlphaFoldDB" id="A0A1Q2LI08"/>
<organism evidence="2 3">
    <name type="scientific">Helicobacter bilis</name>
    <dbReference type="NCBI Taxonomy" id="37372"/>
    <lineage>
        <taxon>Bacteria</taxon>
        <taxon>Pseudomonadati</taxon>
        <taxon>Campylobacterota</taxon>
        <taxon>Epsilonproteobacteria</taxon>
        <taxon>Campylobacterales</taxon>
        <taxon>Helicobacteraceae</taxon>
        <taxon>Helicobacter</taxon>
    </lineage>
</organism>
<evidence type="ECO:0000313" key="3">
    <source>
        <dbReference type="Proteomes" id="UP000188298"/>
    </source>
</evidence>
<keyword evidence="1" id="KW-0732">Signal</keyword>
<feature type="chain" id="PRO_5012478960" description="Outer membrane beta-barrel protein" evidence="1">
    <location>
        <begin position="28"/>
        <end position="250"/>
    </location>
</feature>
<evidence type="ECO:0008006" key="4">
    <source>
        <dbReference type="Google" id="ProtNLM"/>
    </source>
</evidence>
<reference evidence="2 3" key="1">
    <citation type="submission" date="2017-02" db="EMBL/GenBank/DDBJ databases">
        <title>Whole genome sequencing of Helicobacter bilis strain AAQJH.</title>
        <authorList>
            <person name="Conlan S."/>
            <person name="Thomas P.J."/>
            <person name="Mullikin J."/>
            <person name="Palmore T.N."/>
            <person name="Frank K.M."/>
            <person name="Segre J.A."/>
        </authorList>
    </citation>
    <scope>NUCLEOTIDE SEQUENCE [LARGE SCALE GENOMIC DNA]</scope>
    <source>
        <strain evidence="2 3">AAQJH</strain>
    </source>
</reference>
<evidence type="ECO:0000256" key="1">
    <source>
        <dbReference type="SAM" id="SignalP"/>
    </source>
</evidence>
<dbReference type="Proteomes" id="UP000188298">
    <property type="component" value="Chromosome"/>
</dbReference>
<name>A0A1Q2LI08_9HELI</name>
<proteinExistence type="predicted"/>
<feature type="signal peptide" evidence="1">
    <location>
        <begin position="1"/>
        <end position="27"/>
    </location>
</feature>
<gene>
    <name evidence="2" type="ORF">XJ32_08365</name>
</gene>
<protein>
    <recommendedName>
        <fullName evidence="4">Outer membrane beta-barrel protein</fullName>
    </recommendedName>
</protein>
<evidence type="ECO:0000313" key="2">
    <source>
        <dbReference type="EMBL" id="AQQ60106.1"/>
    </source>
</evidence>
<accession>A0A1Q2LI08</accession>
<dbReference type="RefSeq" id="WP_077389024.1">
    <property type="nucleotide sequence ID" value="NZ_CP019645.1"/>
</dbReference>
<sequence length="250" mass="26568">MKQVISVNTYKKLGLSFVLVGALGVSANAICASENYCTDFYIGAGGYYEKIEGNGANINNALGFLSLGGADIFFNRVQFGLDAKIGYGSNSVSGTSLSTLSKDNRLFQIDGIAKLGVNVAGVNSPLFINFLLGYDMAKTNGGVGRDFMIIGAGFDGKIALSEKMKLIYSAGYGYVFNGAYSFGKSYADINEKSHVIMFSLGTQAKVSEHISLYFKGFGKYYNLNASNTANNASMPKSNGWQAGLEAGIAF</sequence>
<dbReference type="KEGG" id="hbl:XJ32_08365"/>
<dbReference type="EMBL" id="CP019645">
    <property type="protein sequence ID" value="AQQ60106.1"/>
    <property type="molecule type" value="Genomic_DNA"/>
</dbReference>